<gene>
    <name evidence="2" type="ORF">OXX778_LOCUS23494</name>
</gene>
<dbReference type="AlphaFoldDB" id="A0A814TBB6"/>
<comment type="caution">
    <text evidence="2">The sequence shown here is derived from an EMBL/GenBank/DDBJ whole genome shotgun (WGS) entry which is preliminary data.</text>
</comment>
<feature type="compositionally biased region" description="Polar residues" evidence="1">
    <location>
        <begin position="1"/>
        <end position="10"/>
    </location>
</feature>
<feature type="non-terminal residue" evidence="2">
    <location>
        <position position="1"/>
    </location>
</feature>
<evidence type="ECO:0000256" key="1">
    <source>
        <dbReference type="SAM" id="MobiDB-lite"/>
    </source>
</evidence>
<keyword evidence="3" id="KW-1185">Reference proteome</keyword>
<dbReference type="EMBL" id="CAJNOC010013104">
    <property type="protein sequence ID" value="CAF1157173.1"/>
    <property type="molecule type" value="Genomic_DNA"/>
</dbReference>
<accession>A0A814TBB6</accession>
<organism evidence="2 3">
    <name type="scientific">Brachionus calyciflorus</name>
    <dbReference type="NCBI Taxonomy" id="104777"/>
    <lineage>
        <taxon>Eukaryota</taxon>
        <taxon>Metazoa</taxon>
        <taxon>Spiralia</taxon>
        <taxon>Gnathifera</taxon>
        <taxon>Rotifera</taxon>
        <taxon>Eurotatoria</taxon>
        <taxon>Monogononta</taxon>
        <taxon>Pseudotrocha</taxon>
        <taxon>Ploima</taxon>
        <taxon>Brachionidae</taxon>
        <taxon>Brachionus</taxon>
    </lineage>
</organism>
<dbReference type="Proteomes" id="UP000663879">
    <property type="component" value="Unassembled WGS sequence"/>
</dbReference>
<feature type="region of interest" description="Disordered" evidence="1">
    <location>
        <begin position="1"/>
        <end position="24"/>
    </location>
</feature>
<proteinExistence type="predicted"/>
<sequence>ADQNVTQDSISGMMRDDDYLSENETSEEIKQYELENFFYKKCIR</sequence>
<reference evidence="2" key="1">
    <citation type="submission" date="2021-02" db="EMBL/GenBank/DDBJ databases">
        <authorList>
            <person name="Nowell W R."/>
        </authorList>
    </citation>
    <scope>NUCLEOTIDE SEQUENCE</scope>
    <source>
        <strain evidence="2">Ploen Becks lab</strain>
    </source>
</reference>
<evidence type="ECO:0000313" key="3">
    <source>
        <dbReference type="Proteomes" id="UP000663879"/>
    </source>
</evidence>
<protein>
    <submittedName>
        <fullName evidence="2">Uncharacterized protein</fullName>
    </submittedName>
</protein>
<name>A0A814TBB6_9BILA</name>
<evidence type="ECO:0000313" key="2">
    <source>
        <dbReference type="EMBL" id="CAF1157173.1"/>
    </source>
</evidence>